<dbReference type="GO" id="GO:0003677">
    <property type="term" value="F:DNA binding"/>
    <property type="evidence" value="ECO:0007669"/>
    <property type="project" value="UniProtKB-KW"/>
</dbReference>
<dbReference type="PANTHER" id="PTHR30346">
    <property type="entry name" value="TRANSCRIPTIONAL DUAL REGULATOR HCAR-RELATED"/>
    <property type="match status" value="1"/>
</dbReference>
<keyword evidence="4" id="KW-0804">Transcription</keyword>
<feature type="domain" description="HTH lysR-type" evidence="6">
    <location>
        <begin position="242"/>
        <end position="299"/>
    </location>
</feature>
<dbReference type="CDD" id="cd05466">
    <property type="entry name" value="PBP2_LTTR_substrate"/>
    <property type="match status" value="1"/>
</dbReference>
<dbReference type="GO" id="GO:0003700">
    <property type="term" value="F:DNA-binding transcription factor activity"/>
    <property type="evidence" value="ECO:0007669"/>
    <property type="project" value="InterPro"/>
</dbReference>
<dbReference type="Gene3D" id="3.40.190.10">
    <property type="entry name" value="Periplasmic binding protein-like II"/>
    <property type="match status" value="2"/>
</dbReference>
<dbReference type="EMBL" id="SJTG01000001">
    <property type="protein sequence ID" value="TCI13583.1"/>
    <property type="molecule type" value="Genomic_DNA"/>
</dbReference>
<reference evidence="7 8" key="1">
    <citation type="submission" date="2019-02" db="EMBL/GenBank/DDBJ databases">
        <title>Dyella amyloliquefaciens sp. nov., isolated from forest soil.</title>
        <authorList>
            <person name="Gao Z.-H."/>
            <person name="Qiu L.-H."/>
        </authorList>
    </citation>
    <scope>NUCLEOTIDE SEQUENCE [LARGE SCALE GENOMIC DNA]</scope>
    <source>
        <strain evidence="7 8">KACC 12747</strain>
    </source>
</reference>
<keyword evidence="2" id="KW-0805">Transcription regulation</keyword>
<evidence type="ECO:0000256" key="4">
    <source>
        <dbReference type="ARBA" id="ARBA00023163"/>
    </source>
</evidence>
<name>A0A4R0YVW5_9GAMM</name>
<feature type="region of interest" description="Disordered" evidence="5">
    <location>
        <begin position="181"/>
        <end position="205"/>
    </location>
</feature>
<dbReference type="InterPro" id="IPR036390">
    <property type="entry name" value="WH_DNA-bd_sf"/>
</dbReference>
<sequence length="530" mass="58544">MKAIKTRPIVACHHEHVLRGFAACDQAIPRVCRGFAHRQQRFARHHKGLLELAFVTRPHRDEGDLHALAGLLVFQRRGGTHLTQQLERRPPCRRNVRRDVDLGIGRVIGQIHAVIEGLIRLADTCVDKEAVALAVFDRPSVPGQRVAMLTMPVKVSLVARLELRLISRVDPVEEEMRRAMVGGQNRPGQDEDQGTQPSNGHVRASRWGSRHSWLVDRNATMRIFFRSPRRFFGVPPGAAVNIELRYLHAFRAVCDAGSLRAGAAQLHRTEQAVSYQLRRLEESLGTPLFDRLSGRLVPNAAGQRLLAFCRDMGRDWARVRDELQEAQAPAATLRIAAVSGFGRYDLLPLFRDGPLSDLPLRMSYPTADEVVRMVESGEADLGFVHRMPPPGRHQLLAVGSEEIVLVAGAVVGLPDDVASILAQAPYITYDESDFVFATWFTQMIGTSPGSIQGVAHFEELEEVLDWVAAGRGVSVVPGGCARDPVEQGTLRVVGVAGRSCRNTIYAVVDPASRHPATDRTLQAVRERLGT</sequence>
<evidence type="ECO:0000256" key="1">
    <source>
        <dbReference type="ARBA" id="ARBA00009437"/>
    </source>
</evidence>
<dbReference type="SUPFAM" id="SSF46785">
    <property type="entry name" value="Winged helix' DNA-binding domain"/>
    <property type="match status" value="1"/>
</dbReference>
<protein>
    <submittedName>
        <fullName evidence="7">LysR family transcriptional regulator</fullName>
    </submittedName>
</protein>
<accession>A0A4R0YVW5</accession>
<keyword evidence="8" id="KW-1185">Reference proteome</keyword>
<dbReference type="InterPro" id="IPR000847">
    <property type="entry name" value="LysR_HTH_N"/>
</dbReference>
<dbReference type="InterPro" id="IPR036388">
    <property type="entry name" value="WH-like_DNA-bd_sf"/>
</dbReference>
<proteinExistence type="inferred from homology"/>
<evidence type="ECO:0000256" key="3">
    <source>
        <dbReference type="ARBA" id="ARBA00023125"/>
    </source>
</evidence>
<dbReference type="Pfam" id="PF00126">
    <property type="entry name" value="HTH_1"/>
    <property type="match status" value="1"/>
</dbReference>
<evidence type="ECO:0000256" key="2">
    <source>
        <dbReference type="ARBA" id="ARBA00023015"/>
    </source>
</evidence>
<dbReference type="PANTHER" id="PTHR30346:SF28">
    <property type="entry name" value="HTH-TYPE TRANSCRIPTIONAL REGULATOR CYNR"/>
    <property type="match status" value="1"/>
</dbReference>
<dbReference type="Gene3D" id="1.10.10.10">
    <property type="entry name" value="Winged helix-like DNA-binding domain superfamily/Winged helix DNA-binding domain"/>
    <property type="match status" value="1"/>
</dbReference>
<keyword evidence="3" id="KW-0238">DNA-binding</keyword>
<dbReference type="AlphaFoldDB" id="A0A4R0YVW5"/>
<dbReference type="SUPFAM" id="SSF53850">
    <property type="entry name" value="Periplasmic binding protein-like II"/>
    <property type="match status" value="1"/>
</dbReference>
<dbReference type="Proteomes" id="UP000291822">
    <property type="component" value="Unassembled WGS sequence"/>
</dbReference>
<dbReference type="Pfam" id="PF03466">
    <property type="entry name" value="LysR_substrate"/>
    <property type="match status" value="1"/>
</dbReference>
<dbReference type="InterPro" id="IPR005119">
    <property type="entry name" value="LysR_subst-bd"/>
</dbReference>
<evidence type="ECO:0000313" key="7">
    <source>
        <dbReference type="EMBL" id="TCI13583.1"/>
    </source>
</evidence>
<evidence type="ECO:0000313" key="8">
    <source>
        <dbReference type="Proteomes" id="UP000291822"/>
    </source>
</evidence>
<dbReference type="PROSITE" id="PS50931">
    <property type="entry name" value="HTH_LYSR"/>
    <property type="match status" value="1"/>
</dbReference>
<dbReference type="GO" id="GO:0032993">
    <property type="term" value="C:protein-DNA complex"/>
    <property type="evidence" value="ECO:0007669"/>
    <property type="project" value="TreeGrafter"/>
</dbReference>
<comment type="similarity">
    <text evidence="1">Belongs to the LysR transcriptional regulatory family.</text>
</comment>
<gene>
    <name evidence="7" type="ORF">EZM97_10075</name>
</gene>
<comment type="caution">
    <text evidence="7">The sequence shown here is derived from an EMBL/GenBank/DDBJ whole genome shotgun (WGS) entry which is preliminary data.</text>
</comment>
<organism evidence="7 8">
    <name type="scientific">Dyella soli</name>
    <dbReference type="NCBI Taxonomy" id="522319"/>
    <lineage>
        <taxon>Bacteria</taxon>
        <taxon>Pseudomonadati</taxon>
        <taxon>Pseudomonadota</taxon>
        <taxon>Gammaproteobacteria</taxon>
        <taxon>Lysobacterales</taxon>
        <taxon>Rhodanobacteraceae</taxon>
        <taxon>Dyella</taxon>
    </lineage>
</organism>
<evidence type="ECO:0000259" key="6">
    <source>
        <dbReference type="PROSITE" id="PS50931"/>
    </source>
</evidence>
<evidence type="ECO:0000256" key="5">
    <source>
        <dbReference type="SAM" id="MobiDB-lite"/>
    </source>
</evidence>